<evidence type="ECO:0000313" key="2">
    <source>
        <dbReference type="Proteomes" id="UP000053620"/>
    </source>
</evidence>
<protein>
    <recommendedName>
        <fullName evidence="3">Nidogen G2 beta-barrel domain-containing protein</fullName>
    </recommendedName>
</protein>
<name>A0A094KIH8_ANTCR</name>
<dbReference type="EMBL" id="KL348245">
    <property type="protein sequence ID" value="KFZ57187.1"/>
    <property type="molecule type" value="Genomic_DNA"/>
</dbReference>
<reference evidence="1 2" key="1">
    <citation type="submission" date="2014-04" db="EMBL/GenBank/DDBJ databases">
        <title>Genome evolution of avian class.</title>
        <authorList>
            <person name="Zhang G."/>
            <person name="Li C."/>
        </authorList>
    </citation>
    <scope>NUCLEOTIDE SEQUENCE [LARGE SCALE GENOMIC DNA]</scope>
    <source>
        <strain evidence="1">BGI_N321</strain>
    </source>
</reference>
<gene>
    <name evidence="1" type="ORF">N321_07865</name>
</gene>
<evidence type="ECO:0008006" key="3">
    <source>
        <dbReference type="Google" id="ProtNLM"/>
    </source>
</evidence>
<proteinExistence type="predicted"/>
<accession>A0A094KIH8</accession>
<evidence type="ECO:0000313" key="1">
    <source>
        <dbReference type="EMBL" id="KFZ57187.1"/>
    </source>
</evidence>
<feature type="non-terminal residue" evidence="1">
    <location>
        <position position="55"/>
    </location>
</feature>
<organism evidence="1 2">
    <name type="scientific">Antrostomus carolinensis</name>
    <name type="common">Chuck-will's-widow</name>
    <name type="synonym">Caprimulgus carolinensis</name>
    <dbReference type="NCBI Taxonomy" id="279965"/>
    <lineage>
        <taxon>Eukaryota</taxon>
        <taxon>Metazoa</taxon>
        <taxon>Chordata</taxon>
        <taxon>Craniata</taxon>
        <taxon>Vertebrata</taxon>
        <taxon>Euteleostomi</taxon>
        <taxon>Archelosauria</taxon>
        <taxon>Archosauria</taxon>
        <taxon>Dinosauria</taxon>
        <taxon>Saurischia</taxon>
        <taxon>Theropoda</taxon>
        <taxon>Coelurosauria</taxon>
        <taxon>Aves</taxon>
        <taxon>Neognathae</taxon>
        <taxon>Neoaves</taxon>
        <taxon>Strisores</taxon>
        <taxon>Caprimulgiformes</taxon>
        <taxon>Caprimulgidae</taxon>
        <taxon>Antrostomus</taxon>
    </lineage>
</organism>
<dbReference type="Proteomes" id="UP000053620">
    <property type="component" value="Unassembled WGS sequence"/>
</dbReference>
<dbReference type="AlphaFoldDB" id="A0A094KIH8"/>
<keyword evidence="2" id="KW-1185">Reference proteome</keyword>
<sequence length="55" mass="6506">NGFKLREGRSWLDIRRKFFTQRVVRHWNRLPREVVNDPSPEAFKARLDGALGSLI</sequence>
<feature type="non-terminal residue" evidence="1">
    <location>
        <position position="1"/>
    </location>
</feature>